<reference evidence="2 3" key="1">
    <citation type="submission" date="2022-01" db="EMBL/GenBank/DDBJ databases">
        <title>Nocardioides sp. nov., an actinomycete isolated from mining soil.</title>
        <authorList>
            <person name="Liu L."/>
        </authorList>
    </citation>
    <scope>NUCLEOTIDE SEQUENCE [LARGE SCALE GENOMIC DNA]</scope>
    <source>
        <strain evidence="2 3">KLBMP 9356</strain>
    </source>
</reference>
<dbReference type="Gene3D" id="1.20.120.450">
    <property type="entry name" value="dinb family like domain"/>
    <property type="match status" value="1"/>
</dbReference>
<dbReference type="Proteomes" id="UP001201161">
    <property type="component" value="Unassembled WGS sequence"/>
</dbReference>
<comment type="caution">
    <text evidence="2">The sequence shown here is derived from an EMBL/GenBank/DDBJ whole genome shotgun (WGS) entry which is preliminary data.</text>
</comment>
<dbReference type="EMBL" id="JAKJHZ010000007">
    <property type="protein sequence ID" value="MCF6378364.1"/>
    <property type="molecule type" value="Genomic_DNA"/>
</dbReference>
<accession>A0ABS9HDT5</accession>
<keyword evidence="2" id="KW-0413">Isomerase</keyword>
<dbReference type="InterPro" id="IPR024344">
    <property type="entry name" value="MDMPI_metal-binding"/>
</dbReference>
<dbReference type="GO" id="GO:0016853">
    <property type="term" value="F:isomerase activity"/>
    <property type="evidence" value="ECO:0007669"/>
    <property type="project" value="UniProtKB-KW"/>
</dbReference>
<dbReference type="InterPro" id="IPR034660">
    <property type="entry name" value="DinB/YfiT-like"/>
</dbReference>
<gene>
    <name evidence="2" type="ORF">L2K70_12185</name>
</gene>
<dbReference type="SUPFAM" id="SSF109854">
    <property type="entry name" value="DinB/YfiT-like putative metalloenzymes"/>
    <property type="match status" value="1"/>
</dbReference>
<keyword evidence="3" id="KW-1185">Reference proteome</keyword>
<evidence type="ECO:0000313" key="2">
    <source>
        <dbReference type="EMBL" id="MCF6378364.1"/>
    </source>
</evidence>
<proteinExistence type="predicted"/>
<sequence>MAHPWEDSCRAFAEAADWFVATAARVDRSWSSPGLGEWDLRSLVGHTSRSLLTVEAYLARPAASVDVPSSVAYFEVTRELANGPGVADRGRDAGTALGDDPAASVAGIASRVLPLVAACSGDEVIETIAGGMRLSDYLPTRTFELVAHTVDLCWALDLPADPPAEPASVALELVAALAASGGLAGPLLRGSLGRGPLPEGFSVL</sequence>
<organism evidence="2 3">
    <name type="scientific">Nocardioides potassii</name>
    <dbReference type="NCBI Taxonomy" id="2911371"/>
    <lineage>
        <taxon>Bacteria</taxon>
        <taxon>Bacillati</taxon>
        <taxon>Actinomycetota</taxon>
        <taxon>Actinomycetes</taxon>
        <taxon>Propionibacteriales</taxon>
        <taxon>Nocardioidaceae</taxon>
        <taxon>Nocardioides</taxon>
    </lineage>
</organism>
<evidence type="ECO:0000313" key="3">
    <source>
        <dbReference type="Proteomes" id="UP001201161"/>
    </source>
</evidence>
<dbReference type="RefSeq" id="WP_236402249.1">
    <property type="nucleotide sequence ID" value="NZ_JAKJHZ010000007.1"/>
</dbReference>
<feature type="domain" description="Mycothiol-dependent maleylpyruvate isomerase metal-binding" evidence="1">
    <location>
        <begin position="11"/>
        <end position="152"/>
    </location>
</feature>
<protein>
    <submittedName>
        <fullName evidence="2">Maleylpyruvate isomerase N-terminal domain-containing protein</fullName>
    </submittedName>
</protein>
<dbReference type="Pfam" id="PF11716">
    <property type="entry name" value="MDMPI_N"/>
    <property type="match status" value="1"/>
</dbReference>
<name>A0ABS9HDT5_9ACTN</name>
<evidence type="ECO:0000259" key="1">
    <source>
        <dbReference type="Pfam" id="PF11716"/>
    </source>
</evidence>